<feature type="region of interest" description="Disordered" evidence="1">
    <location>
        <begin position="88"/>
        <end position="185"/>
    </location>
</feature>
<feature type="compositionally biased region" description="Basic and acidic residues" evidence="1">
    <location>
        <begin position="377"/>
        <end position="393"/>
    </location>
</feature>
<proteinExistence type="predicted"/>
<organism evidence="2 3">
    <name type="scientific">Carpinus fangiana</name>
    <dbReference type="NCBI Taxonomy" id="176857"/>
    <lineage>
        <taxon>Eukaryota</taxon>
        <taxon>Viridiplantae</taxon>
        <taxon>Streptophyta</taxon>
        <taxon>Embryophyta</taxon>
        <taxon>Tracheophyta</taxon>
        <taxon>Spermatophyta</taxon>
        <taxon>Magnoliopsida</taxon>
        <taxon>eudicotyledons</taxon>
        <taxon>Gunneridae</taxon>
        <taxon>Pentapetalae</taxon>
        <taxon>rosids</taxon>
        <taxon>fabids</taxon>
        <taxon>Fagales</taxon>
        <taxon>Betulaceae</taxon>
        <taxon>Carpinus</taxon>
    </lineage>
</organism>
<feature type="compositionally biased region" description="Basic and acidic residues" evidence="1">
    <location>
        <begin position="576"/>
        <end position="594"/>
    </location>
</feature>
<feature type="region of interest" description="Disordered" evidence="1">
    <location>
        <begin position="840"/>
        <end position="863"/>
    </location>
</feature>
<protein>
    <submittedName>
        <fullName evidence="2">Uncharacterized protein</fullName>
    </submittedName>
</protein>
<feature type="compositionally biased region" description="Polar residues" evidence="1">
    <location>
        <begin position="765"/>
        <end position="797"/>
    </location>
</feature>
<gene>
    <name evidence="2" type="ORF">FH972_009271</name>
</gene>
<feature type="compositionally biased region" description="Polar residues" evidence="1">
    <location>
        <begin position="533"/>
        <end position="545"/>
    </location>
</feature>
<dbReference type="OrthoDB" id="1093005at2759"/>
<dbReference type="Proteomes" id="UP000327013">
    <property type="component" value="Chromosome 3"/>
</dbReference>
<feature type="compositionally biased region" description="Basic and acidic residues" evidence="1">
    <location>
        <begin position="623"/>
        <end position="639"/>
    </location>
</feature>
<dbReference type="EMBL" id="CM017323">
    <property type="protein sequence ID" value="KAE8023594.1"/>
    <property type="molecule type" value="Genomic_DNA"/>
</dbReference>
<feature type="region of interest" description="Disordered" evidence="1">
    <location>
        <begin position="206"/>
        <end position="260"/>
    </location>
</feature>
<dbReference type="AlphaFoldDB" id="A0A5N6R4S1"/>
<evidence type="ECO:0000256" key="1">
    <source>
        <dbReference type="SAM" id="MobiDB-lite"/>
    </source>
</evidence>
<accession>A0A5N6R4S1</accession>
<feature type="compositionally biased region" description="Polar residues" evidence="1">
    <location>
        <begin position="224"/>
        <end position="234"/>
    </location>
</feature>
<feature type="region of interest" description="Disordered" evidence="1">
    <location>
        <begin position="431"/>
        <end position="697"/>
    </location>
</feature>
<evidence type="ECO:0000313" key="2">
    <source>
        <dbReference type="EMBL" id="KAE8023594.1"/>
    </source>
</evidence>
<name>A0A5N6R4S1_9ROSI</name>
<evidence type="ECO:0000313" key="3">
    <source>
        <dbReference type="Proteomes" id="UP000327013"/>
    </source>
</evidence>
<feature type="compositionally biased region" description="Basic residues" evidence="1">
    <location>
        <begin position="437"/>
        <end position="449"/>
    </location>
</feature>
<reference evidence="2 3" key="1">
    <citation type="submission" date="2019-06" db="EMBL/GenBank/DDBJ databases">
        <title>A chromosomal-level reference genome of Carpinus fangiana (Coryloideae, Betulaceae).</title>
        <authorList>
            <person name="Yang X."/>
            <person name="Wang Z."/>
            <person name="Zhang L."/>
            <person name="Hao G."/>
            <person name="Liu J."/>
            <person name="Yang Y."/>
        </authorList>
    </citation>
    <scope>NUCLEOTIDE SEQUENCE [LARGE SCALE GENOMIC DNA]</scope>
    <source>
        <strain evidence="2">Cfa_2016G</strain>
        <tissue evidence="2">Leaf</tissue>
    </source>
</reference>
<feature type="compositionally biased region" description="Basic and acidic residues" evidence="1">
    <location>
        <begin position="468"/>
        <end position="509"/>
    </location>
</feature>
<feature type="region of interest" description="Disordered" evidence="1">
    <location>
        <begin position="747"/>
        <end position="818"/>
    </location>
</feature>
<feature type="region of interest" description="Disordered" evidence="1">
    <location>
        <begin position="374"/>
        <end position="393"/>
    </location>
</feature>
<feature type="compositionally biased region" description="Basic and acidic residues" evidence="1">
    <location>
        <begin position="653"/>
        <end position="685"/>
    </location>
</feature>
<keyword evidence="3" id="KW-1185">Reference proteome</keyword>
<sequence>MTLMYNAIIHWKKLQNPDPMQRESRNIEKNNEYWDSLKEMRPVTCNSNKAISKAESASQNSAGDKQKTNAILNSISTEPVEDSHLLETVTSSGKSKKRRKKSSNPLIQLASAVPASGKDVGEENSRVTIGINHKDSSGERIAASVPRQDVQGATTSELRGLSVEEKQSDSVNEVGGNDNLTSSLVHKQKKNATLDSLASETLKNVLPATDSSNGKKKRKKKSSNPLNPAVTSVPSFEKDVEEESSRVTGGINWKDSSKEPHAAYVPGKGVQGVMTPELCGIYQKQKQCDSFHEVRENDKVSSSLDLDMCETEAGSVKSKNNASKEEAAVGVERMRNSKDSQFANLKIHQAVGVKELSNLEINIELSRPENGVLNDDDNFKTGQTDRVEGERESLLHNRDPKAVLSEKFKPPIQVETDMNAKEVIATSKFLDGTGHVEHRKSGKKERKKRKAEDSVEGTPIKSGIELVKSSEHDISSAEPHKTINSDHSNNKAKKEENTFFQTKGKEISKTKTVSTSLLATGREAGDVHGDEAQSLQKISKTQVNAENMDEKMRKKSKKKQNSTAKNLLDLQTKAQDVGHKDPTPSADNQREVEASCKMTNEKQGSGGKSQSSNSSTIQLQESLSKDECAEDILHPEKKLLKVSRSGMKTPRSTKSDKFTSIPEDVRRPSVVKDSDTSINSDRKSEAFAVSKSNMGNSKNIVHQSKLANEIQSGVAQGVGKAFVNDIGEVVNNSEQDKSLLAKLGAIFKDDSSGSSEDEDGMVKSDASTRTPSENSFSSDYSDGESNPNLNSPRNGSYDSKRKKGDRRSITKAFSSSGEKSLTLDTILRSSSRYKKAKLTASQSQLEDTESQPVDFVPDSQAAL</sequence>